<keyword evidence="10" id="KW-1185">Reference proteome</keyword>
<dbReference type="Proteomes" id="UP000318571">
    <property type="component" value="Chromosome 8"/>
</dbReference>
<keyword evidence="2" id="KW-0677">Repeat</keyword>
<comment type="caution">
    <text evidence="5">Lacks conserved residue(s) required for the propagation of feature annotation.</text>
</comment>
<keyword evidence="7" id="KW-0472">Membrane</keyword>
<feature type="domain" description="Sushi" evidence="8">
    <location>
        <begin position="200"/>
        <end position="252"/>
    </location>
</feature>
<dbReference type="Gene3D" id="2.60.120.260">
    <property type="entry name" value="Galactose-binding domain-like"/>
    <property type="match status" value="1"/>
</dbReference>
<feature type="disulfide bond" evidence="5">
    <location>
        <begin position="285"/>
        <end position="312"/>
    </location>
</feature>
<feature type="disulfide bond" evidence="5">
    <location>
        <begin position="33"/>
        <end position="60"/>
    </location>
</feature>
<feature type="compositionally biased region" description="Low complexity" evidence="6">
    <location>
        <begin position="593"/>
        <end position="607"/>
    </location>
</feature>
<feature type="region of interest" description="Disordered" evidence="6">
    <location>
        <begin position="545"/>
        <end position="649"/>
    </location>
</feature>
<dbReference type="Pfam" id="PF00084">
    <property type="entry name" value="Sushi"/>
    <property type="match status" value="4"/>
</dbReference>
<dbReference type="InterPro" id="IPR008979">
    <property type="entry name" value="Galactose-bd-like_sf"/>
</dbReference>
<evidence type="ECO:0000256" key="4">
    <source>
        <dbReference type="ARBA" id="ARBA00023180"/>
    </source>
</evidence>
<keyword evidence="7" id="KW-0812">Transmembrane</keyword>
<keyword evidence="3 5" id="KW-1015">Disulfide bond</keyword>
<evidence type="ECO:0000256" key="1">
    <source>
        <dbReference type="ARBA" id="ARBA00022659"/>
    </source>
</evidence>
<evidence type="ECO:0000256" key="5">
    <source>
        <dbReference type="PROSITE-ProRule" id="PRU00302"/>
    </source>
</evidence>
<reference evidence="9 10" key="1">
    <citation type="journal article" date="2018" name="Nat. Ecol. Evol.">
        <title>Genomic signatures of mitonuclear coevolution across populations of Tigriopus californicus.</title>
        <authorList>
            <person name="Barreto F.S."/>
            <person name="Watson E.T."/>
            <person name="Lima T.G."/>
            <person name="Willett C.S."/>
            <person name="Edmands S."/>
            <person name="Li W."/>
            <person name="Burton R.S."/>
        </authorList>
    </citation>
    <scope>NUCLEOTIDE SEQUENCE [LARGE SCALE GENOMIC DNA]</scope>
    <source>
        <strain evidence="9 10">San Diego</strain>
    </source>
</reference>
<dbReference type="AlphaFoldDB" id="A0A553N7F7"/>
<feature type="compositionally biased region" description="Polar residues" evidence="6">
    <location>
        <begin position="609"/>
        <end position="623"/>
    </location>
</feature>
<evidence type="ECO:0000259" key="8">
    <source>
        <dbReference type="PROSITE" id="PS50923"/>
    </source>
</evidence>
<dbReference type="EMBL" id="VCGU01000459">
    <property type="protein sequence ID" value="TRY61375.1"/>
    <property type="molecule type" value="Genomic_DNA"/>
</dbReference>
<protein>
    <recommendedName>
        <fullName evidence="8">Sushi domain-containing protein</fullName>
    </recommendedName>
</protein>
<feature type="transmembrane region" description="Helical" evidence="7">
    <location>
        <begin position="410"/>
        <end position="432"/>
    </location>
</feature>
<dbReference type="InterPro" id="IPR035976">
    <property type="entry name" value="Sushi/SCR/CCP_sf"/>
</dbReference>
<accession>A0A553N7F7</accession>
<evidence type="ECO:0000256" key="6">
    <source>
        <dbReference type="SAM" id="MobiDB-lite"/>
    </source>
</evidence>
<evidence type="ECO:0000313" key="10">
    <source>
        <dbReference type="Proteomes" id="UP000318571"/>
    </source>
</evidence>
<dbReference type="InterPro" id="IPR050350">
    <property type="entry name" value="Compl-Cell_Adhes-Reg"/>
</dbReference>
<sequence>TAKDCGFPGQPQNGSTLSSEKFFYPGEEVTFECDTGFILFGKKRRTCVEDGSWSDSLPECRYNMALKRTTSQSETLWSYDPDLAVDGDPNTCSFTPQSEVQRWWKVHLIGTPPIGAVAVTISPGTFQQFTIFVVELMDGNKAMYKPCAKFEGKFQDQKALFNCNDNEGHTGQFVYIRDDRKDKEYFGLCEVEVFEHKGIPQCGQPEQPIYGTVKLQGDLAHYTCIPGYTMRGNASRQCTWKGWHGKVPDCTEVQCDHPESTKDGFIEVSNFKGSYVYGSRATYHCNPGFILWGNATRLCDAQGLWTGSTPKCQPIACGDPITFQHVTVALINGSTIWRAVAQYACIHGYRSADGNSSLRTSHCLQNGTWTPVHLTCVPEAHLGDGFHGTSADGGFLVGGGAHANYGSGTMMVVAVIAAVITGVAVAFFIIFVRKWLLKWSDSTSNHHLFMGSGPGGGLGGPNGGPPSSLDVSFKGVGGYSASNQYSTMPMLKQDKLDGTNIYQTTTLSTFGRGSGAGGGAHARGIPVPGVTLPTSKSAALNQPGFQNELMGLNGGSPTNSANPHHLRRPRRLRRLRPNLTHRKSLPQSRLDGLTTATSLSSSSAPSTPESPCSISSRRGSNPGSEEEHESDDTNLKHLSHGQSNDGPTFKYADARDIAKATLRKGCLQPERLARVPNPHGGHDYANVQRSAMASAAIDPFANIPYATLSRKSSNFLLAGGVQNYNSTQGNKSNSSIMNYFDPLKGTMVSTDEQHGGQYPYHLEDGQIILLPPSDSIPDILQTASATNKAEKGRHALSLTRSGNLPKEVMALYAKGDLAKCGGTDPSKPPPAPKKSLIVNELSNLWHPTESSDMERWKTGNKMSFSSSMDDPLPPSVPKESYISAVNSNIDQNI</sequence>
<name>A0A553N7F7_TIGCA</name>
<dbReference type="PANTHER" id="PTHR19325:SF575">
    <property type="entry name" value="LOCOMOTION-RELATED PROTEIN HIKARU GENKI"/>
    <property type="match status" value="1"/>
</dbReference>
<keyword evidence="7" id="KW-1133">Transmembrane helix</keyword>
<feature type="region of interest" description="Disordered" evidence="6">
    <location>
        <begin position="860"/>
        <end position="879"/>
    </location>
</feature>
<dbReference type="SMART" id="SM00032">
    <property type="entry name" value="CCP"/>
    <property type="match status" value="4"/>
</dbReference>
<keyword evidence="1 5" id="KW-0768">Sushi</keyword>
<gene>
    <name evidence="9" type="ORF">TCAL_08431</name>
</gene>
<evidence type="ECO:0000256" key="7">
    <source>
        <dbReference type="SAM" id="Phobius"/>
    </source>
</evidence>
<dbReference type="SUPFAM" id="SSF57535">
    <property type="entry name" value="Complement control module/SCR domain"/>
    <property type="match status" value="4"/>
</dbReference>
<dbReference type="STRING" id="6832.A0A553N7F7"/>
<feature type="domain" description="Sushi" evidence="8">
    <location>
        <begin position="3"/>
        <end position="62"/>
    </location>
</feature>
<feature type="non-terminal residue" evidence="9">
    <location>
        <position position="1"/>
    </location>
</feature>
<feature type="domain" description="Sushi" evidence="8">
    <location>
        <begin position="253"/>
        <end position="314"/>
    </location>
</feature>
<comment type="caution">
    <text evidence="9">The sequence shown here is derived from an EMBL/GenBank/DDBJ whole genome shotgun (WGS) entry which is preliminary data.</text>
</comment>
<dbReference type="CDD" id="cd00033">
    <property type="entry name" value="CCP"/>
    <property type="match status" value="4"/>
</dbReference>
<dbReference type="InterPro" id="IPR000436">
    <property type="entry name" value="Sushi_SCR_CCP_dom"/>
</dbReference>
<evidence type="ECO:0000256" key="2">
    <source>
        <dbReference type="ARBA" id="ARBA00022737"/>
    </source>
</evidence>
<dbReference type="Gene3D" id="2.10.70.10">
    <property type="entry name" value="Complement Module, domain 1"/>
    <property type="match status" value="4"/>
</dbReference>
<proteinExistence type="predicted"/>
<dbReference type="SUPFAM" id="SSF49785">
    <property type="entry name" value="Galactose-binding domain-like"/>
    <property type="match status" value="1"/>
</dbReference>
<keyword evidence="4" id="KW-0325">Glycoprotein</keyword>
<feature type="compositionally biased region" description="Basic residues" evidence="6">
    <location>
        <begin position="564"/>
        <end position="584"/>
    </location>
</feature>
<evidence type="ECO:0000313" key="9">
    <source>
        <dbReference type="EMBL" id="TRY61375.1"/>
    </source>
</evidence>
<feature type="domain" description="Sushi" evidence="8">
    <location>
        <begin position="315"/>
        <end position="378"/>
    </location>
</feature>
<evidence type="ECO:0000256" key="3">
    <source>
        <dbReference type="ARBA" id="ARBA00023157"/>
    </source>
</evidence>
<organism evidence="9 10">
    <name type="scientific">Tigriopus californicus</name>
    <name type="common">Marine copepod</name>
    <dbReference type="NCBI Taxonomy" id="6832"/>
    <lineage>
        <taxon>Eukaryota</taxon>
        <taxon>Metazoa</taxon>
        <taxon>Ecdysozoa</taxon>
        <taxon>Arthropoda</taxon>
        <taxon>Crustacea</taxon>
        <taxon>Multicrustacea</taxon>
        <taxon>Hexanauplia</taxon>
        <taxon>Copepoda</taxon>
        <taxon>Harpacticoida</taxon>
        <taxon>Harpacticidae</taxon>
        <taxon>Tigriopus</taxon>
    </lineage>
</organism>
<dbReference type="PROSITE" id="PS50923">
    <property type="entry name" value="SUSHI"/>
    <property type="match status" value="4"/>
</dbReference>
<dbReference type="PANTHER" id="PTHR19325">
    <property type="entry name" value="COMPLEMENT COMPONENT-RELATED SUSHI DOMAIN-CONTAINING"/>
    <property type="match status" value="1"/>
</dbReference>